<evidence type="ECO:0000313" key="1">
    <source>
        <dbReference type="EMBL" id="GBC00905.1"/>
    </source>
</evidence>
<comment type="caution">
    <text evidence="1">The sequence shown here is derived from an EMBL/GenBank/DDBJ whole genome shotgun (WGS) entry which is preliminary data.</text>
</comment>
<name>A0A2Z6RRP9_9GLOM</name>
<proteinExistence type="predicted"/>
<organism evidence="1 2">
    <name type="scientific">Rhizophagus clarus</name>
    <dbReference type="NCBI Taxonomy" id="94130"/>
    <lineage>
        <taxon>Eukaryota</taxon>
        <taxon>Fungi</taxon>
        <taxon>Fungi incertae sedis</taxon>
        <taxon>Mucoromycota</taxon>
        <taxon>Glomeromycotina</taxon>
        <taxon>Glomeromycetes</taxon>
        <taxon>Glomerales</taxon>
        <taxon>Glomeraceae</taxon>
        <taxon>Rhizophagus</taxon>
    </lineage>
</organism>
<dbReference type="AlphaFoldDB" id="A0A2Z6RRP9"/>
<accession>A0A2Z6RRP9</accession>
<keyword evidence="2" id="KW-1185">Reference proteome</keyword>
<reference evidence="1 2" key="1">
    <citation type="submission" date="2017-11" db="EMBL/GenBank/DDBJ databases">
        <title>The genome of Rhizophagus clarus HR1 reveals common genetic basis of auxotrophy among arbuscular mycorrhizal fungi.</title>
        <authorList>
            <person name="Kobayashi Y."/>
        </authorList>
    </citation>
    <scope>NUCLEOTIDE SEQUENCE [LARGE SCALE GENOMIC DNA]</scope>
    <source>
        <strain evidence="1 2">HR1</strain>
    </source>
</reference>
<protein>
    <submittedName>
        <fullName evidence="1">Uncharacterized protein</fullName>
    </submittedName>
</protein>
<dbReference type="Proteomes" id="UP000247702">
    <property type="component" value="Unassembled WGS sequence"/>
</dbReference>
<dbReference type="EMBL" id="BEXD01003335">
    <property type="protein sequence ID" value="GBC00905.1"/>
    <property type="molecule type" value="Genomic_DNA"/>
</dbReference>
<evidence type="ECO:0000313" key="2">
    <source>
        <dbReference type="Proteomes" id="UP000247702"/>
    </source>
</evidence>
<sequence length="141" mass="16244">MIMAAIEAYFVIIQSEQTKWISSAFDRYKSNVIIDQLMVTSEDELQELLIHLNKVRQAASNAHASQFRKRNYKLDSLDSQPIWKKAYKPLTLVKINTIGYISGVYISVTNQIHIGFLYISDTRFVTSQNMSKIIIIKDPDI</sequence>
<gene>
    <name evidence="1" type="ORF">RclHR1_00400019</name>
</gene>